<dbReference type="EMBL" id="AUZY01005790">
    <property type="protein sequence ID" value="EQD57389.1"/>
    <property type="molecule type" value="Genomic_DNA"/>
</dbReference>
<dbReference type="Pfam" id="PF13592">
    <property type="entry name" value="HTH_33"/>
    <property type="match status" value="1"/>
</dbReference>
<evidence type="ECO:0000313" key="2">
    <source>
        <dbReference type="EMBL" id="EQD57389.1"/>
    </source>
</evidence>
<sequence>KGTRLTGRQIKKMTGLLCDRRPDQLKLPFYLWTREAVVQLLVRECGVEVSIWTAGRYLKAWGFTPQKPVRRAFERDPKAVARWLKTEYPAIRARAKRAQAEIYWGDEMGVRSDQAAGRCYSPRGQTPVIAG</sequence>
<feature type="non-terminal residue" evidence="2">
    <location>
        <position position="1"/>
    </location>
</feature>
<name>T1BW30_9ZZZZ</name>
<feature type="domain" description="Winged helix-turn helix" evidence="1">
    <location>
        <begin position="29"/>
        <end position="86"/>
    </location>
</feature>
<accession>T1BW30</accession>
<dbReference type="AlphaFoldDB" id="T1BW30"/>
<reference evidence="2" key="1">
    <citation type="submission" date="2013-08" db="EMBL/GenBank/DDBJ databases">
        <authorList>
            <person name="Mendez C."/>
            <person name="Richter M."/>
            <person name="Ferrer M."/>
            <person name="Sanchez J."/>
        </authorList>
    </citation>
    <scope>NUCLEOTIDE SEQUENCE</scope>
</reference>
<reference evidence="2" key="2">
    <citation type="journal article" date="2014" name="ISME J.">
        <title>Microbial stratification in low pH oxic and suboxic macroscopic growths along an acid mine drainage.</title>
        <authorList>
            <person name="Mendez-Garcia C."/>
            <person name="Mesa V."/>
            <person name="Sprenger R.R."/>
            <person name="Richter M."/>
            <person name="Diez M.S."/>
            <person name="Solano J."/>
            <person name="Bargiela R."/>
            <person name="Golyshina O.V."/>
            <person name="Manteca A."/>
            <person name="Ramos J.L."/>
            <person name="Gallego J.R."/>
            <person name="Llorente I."/>
            <person name="Martins Dos Santos V.A."/>
            <person name="Jensen O.N."/>
            <person name="Pelaez A.I."/>
            <person name="Sanchez J."/>
            <person name="Ferrer M."/>
        </authorList>
    </citation>
    <scope>NUCLEOTIDE SEQUENCE</scope>
</reference>
<evidence type="ECO:0000259" key="1">
    <source>
        <dbReference type="Pfam" id="PF13592"/>
    </source>
</evidence>
<protein>
    <submittedName>
        <fullName evidence="2">ISXo7 transposase</fullName>
    </submittedName>
</protein>
<comment type="caution">
    <text evidence="2">The sequence shown here is derived from an EMBL/GenBank/DDBJ whole genome shotgun (WGS) entry which is preliminary data.</text>
</comment>
<dbReference type="InterPro" id="IPR025959">
    <property type="entry name" value="Winged_HTH_dom"/>
</dbReference>
<organism evidence="2">
    <name type="scientific">mine drainage metagenome</name>
    <dbReference type="NCBI Taxonomy" id="410659"/>
    <lineage>
        <taxon>unclassified sequences</taxon>
        <taxon>metagenomes</taxon>
        <taxon>ecological metagenomes</taxon>
    </lineage>
</organism>
<feature type="non-terminal residue" evidence="2">
    <location>
        <position position="131"/>
    </location>
</feature>
<gene>
    <name evidence="2" type="ORF">B1B_08827</name>
</gene>
<proteinExistence type="predicted"/>